<reference evidence="1 2" key="1">
    <citation type="submission" date="2020-12" db="EMBL/GenBank/DDBJ databases">
        <title>Dynamics of Baltic Sea phages driven by environmental changes.</title>
        <authorList>
            <person name="Hoetzinger M."/>
            <person name="Nilsson E."/>
            <person name="Holmfeldt K."/>
        </authorList>
    </citation>
    <scope>NUCLEOTIDE SEQUENCE [LARGE SCALE GENOMIC DNA]</scope>
</reference>
<proteinExistence type="predicted"/>
<evidence type="ECO:0000313" key="1">
    <source>
        <dbReference type="EMBL" id="QQO91810.1"/>
    </source>
</evidence>
<organism evidence="1 2">
    <name type="scientific">Flavobacterium phage vB_FspM_immuto_2-6A</name>
    <dbReference type="NCBI Taxonomy" id="2801477"/>
    <lineage>
        <taxon>Viruses</taxon>
        <taxon>Duplodnaviria</taxon>
        <taxon>Heunggongvirae</taxon>
        <taxon>Uroviricota</taxon>
        <taxon>Caudoviricetes</taxon>
        <taxon>Immutovirus</taxon>
        <taxon>Immutovirus immuto</taxon>
    </lineage>
</organism>
<evidence type="ECO:0000313" key="2">
    <source>
        <dbReference type="Proteomes" id="UP000595566"/>
    </source>
</evidence>
<accession>A0A7T8ERK0</accession>
<keyword evidence="2" id="KW-1185">Reference proteome</keyword>
<dbReference type="Proteomes" id="UP000595566">
    <property type="component" value="Segment"/>
</dbReference>
<name>A0A7T8ERK0_9CAUD</name>
<protein>
    <submittedName>
        <fullName evidence="1">Uncharacterized protein</fullName>
    </submittedName>
</protein>
<dbReference type="EMBL" id="MW353175">
    <property type="protein sequence ID" value="QQO91810.1"/>
    <property type="molecule type" value="Genomic_DNA"/>
</dbReference>
<sequence length="41" mass="4535">MKKVVALGVTYYEVNLGGVSYMSFNPQELVVRMAQANLSLN</sequence>
<gene>
    <name evidence="1" type="ORF">immuto26A_131</name>
</gene>